<protein>
    <submittedName>
        <fullName evidence="2">Uncharacterized protein</fullName>
    </submittedName>
</protein>
<feature type="region of interest" description="Disordered" evidence="1">
    <location>
        <begin position="1"/>
        <end position="29"/>
    </location>
</feature>
<gene>
    <name evidence="2" type="ORF">GCM10023235_11580</name>
</gene>
<evidence type="ECO:0000256" key="1">
    <source>
        <dbReference type="SAM" id="MobiDB-lite"/>
    </source>
</evidence>
<evidence type="ECO:0000313" key="2">
    <source>
        <dbReference type="EMBL" id="GAA4838138.1"/>
    </source>
</evidence>
<organism evidence="2 3">
    <name type="scientific">Kitasatospora terrestris</name>
    <dbReference type="NCBI Taxonomy" id="258051"/>
    <lineage>
        <taxon>Bacteria</taxon>
        <taxon>Bacillati</taxon>
        <taxon>Actinomycetota</taxon>
        <taxon>Actinomycetes</taxon>
        <taxon>Kitasatosporales</taxon>
        <taxon>Streptomycetaceae</taxon>
        <taxon>Kitasatospora</taxon>
    </lineage>
</organism>
<reference evidence="3" key="1">
    <citation type="journal article" date="2019" name="Int. J. Syst. Evol. Microbiol.">
        <title>The Global Catalogue of Microorganisms (GCM) 10K type strain sequencing project: providing services to taxonomists for standard genome sequencing and annotation.</title>
        <authorList>
            <consortium name="The Broad Institute Genomics Platform"/>
            <consortium name="The Broad Institute Genome Sequencing Center for Infectious Disease"/>
            <person name="Wu L."/>
            <person name="Ma J."/>
        </authorList>
    </citation>
    <scope>NUCLEOTIDE SEQUENCE [LARGE SCALE GENOMIC DNA]</scope>
    <source>
        <strain evidence="3">JCM 13006</strain>
    </source>
</reference>
<comment type="caution">
    <text evidence="2">The sequence shown here is derived from an EMBL/GenBank/DDBJ whole genome shotgun (WGS) entry which is preliminary data.</text>
</comment>
<keyword evidence="3" id="KW-1185">Reference proteome</keyword>
<dbReference type="EMBL" id="BAABIS010000001">
    <property type="protein sequence ID" value="GAA4838138.1"/>
    <property type="molecule type" value="Genomic_DNA"/>
</dbReference>
<sequence>MSDTPGNGEPIRPSWPTLSGLPLGPGWEPDLWPEPATDRLELLAGPLDGLHLDVSPFTPAELARGIALEAGDGCAYPGGFSVYRRHPEDPERMRWERDTPP</sequence>
<proteinExistence type="predicted"/>
<accession>A0ABP9DB13</accession>
<evidence type="ECO:0000313" key="3">
    <source>
        <dbReference type="Proteomes" id="UP001501752"/>
    </source>
</evidence>
<dbReference type="Proteomes" id="UP001501752">
    <property type="component" value="Unassembled WGS sequence"/>
</dbReference>
<name>A0ABP9DB13_9ACTN</name>